<dbReference type="EMBL" id="CP081135">
    <property type="protein sequence ID" value="UEL48272.1"/>
    <property type="molecule type" value="Genomic_DNA"/>
</dbReference>
<dbReference type="AlphaFoldDB" id="A0AAX2ZGB6"/>
<proteinExistence type="predicted"/>
<name>A0AAX2ZGB6_9FIRM</name>
<dbReference type="InterPro" id="IPR003961">
    <property type="entry name" value="FN3_dom"/>
</dbReference>
<dbReference type="InterPro" id="IPR013783">
    <property type="entry name" value="Ig-like_fold"/>
</dbReference>
<dbReference type="PROSITE" id="PS50853">
    <property type="entry name" value="FN3"/>
    <property type="match status" value="2"/>
</dbReference>
<sequence>MIQKLKNITVVFLALALIMSNMGSLAYSFGQTNIAKDNITTDYRPDKVMELRVTMKNSDCIKLQWKNVEGASGYRIYRSTMKNGFYRKIDEVCGKTTCYIDKELDSGTNYYYKVRAFKKIDDKICLGLSSDILDTTTCPPVVTNLHANCISNCFVELNWQTVYKSSGYEVYRASGESGNFTKVATLTDNGRSCYKDKNLKSRKKYYYKVRAFKELNGQVCFGDFSDVLTICTEK</sequence>
<feature type="signal peptide" evidence="1">
    <location>
        <begin position="1"/>
        <end position="26"/>
    </location>
</feature>
<organism evidence="3 4">
    <name type="scientific">Terrisporobacter hibernicus</name>
    <dbReference type="NCBI Taxonomy" id="2813371"/>
    <lineage>
        <taxon>Bacteria</taxon>
        <taxon>Bacillati</taxon>
        <taxon>Bacillota</taxon>
        <taxon>Clostridia</taxon>
        <taxon>Peptostreptococcales</taxon>
        <taxon>Peptostreptococcaceae</taxon>
        <taxon>Terrisporobacter</taxon>
    </lineage>
</organism>
<protein>
    <recommendedName>
        <fullName evidence="2">Fibronectin type-III domain-containing protein</fullName>
    </recommendedName>
</protein>
<evidence type="ECO:0000313" key="3">
    <source>
        <dbReference type="EMBL" id="UEL48272.1"/>
    </source>
</evidence>
<feature type="chain" id="PRO_5043354220" description="Fibronectin type-III domain-containing protein" evidence="1">
    <location>
        <begin position="27"/>
        <end position="234"/>
    </location>
</feature>
<accession>A0AAX2ZGB6</accession>
<gene>
    <name evidence="3" type="ORF">JW646_02125</name>
</gene>
<feature type="domain" description="Fibronectin type-III" evidence="2">
    <location>
        <begin position="141"/>
        <end position="234"/>
    </location>
</feature>
<evidence type="ECO:0000259" key="2">
    <source>
        <dbReference type="PROSITE" id="PS50853"/>
    </source>
</evidence>
<dbReference type="RefSeq" id="WP_228416407.1">
    <property type="nucleotide sequence ID" value="NZ_CP081135.1"/>
</dbReference>
<dbReference type="KEGG" id="tem:JW646_02125"/>
<dbReference type="Proteomes" id="UP001198983">
    <property type="component" value="Chromosome"/>
</dbReference>
<dbReference type="Gene3D" id="2.60.40.10">
    <property type="entry name" value="Immunoglobulins"/>
    <property type="match status" value="2"/>
</dbReference>
<evidence type="ECO:0000313" key="4">
    <source>
        <dbReference type="Proteomes" id="UP001198983"/>
    </source>
</evidence>
<evidence type="ECO:0000256" key="1">
    <source>
        <dbReference type="SAM" id="SignalP"/>
    </source>
</evidence>
<dbReference type="CDD" id="cd00063">
    <property type="entry name" value="FN3"/>
    <property type="match status" value="2"/>
</dbReference>
<feature type="domain" description="Fibronectin type-III" evidence="2">
    <location>
        <begin position="47"/>
        <end position="140"/>
    </location>
</feature>
<dbReference type="InterPro" id="IPR036116">
    <property type="entry name" value="FN3_sf"/>
</dbReference>
<dbReference type="SUPFAM" id="SSF49265">
    <property type="entry name" value="Fibronectin type III"/>
    <property type="match status" value="1"/>
</dbReference>
<reference evidence="3 4" key="1">
    <citation type="journal article" date="2023" name="Int. J. Syst. Evol. Microbiol.">
        <title>Terrisporobacter hibernicus sp. nov., isolated from bovine faeces in Northern Ireland.</title>
        <authorList>
            <person name="Mitchell M."/>
            <person name="Nguyen S.V."/>
            <person name="Connor M."/>
            <person name="Fairley D.J."/>
            <person name="Donoghue O."/>
            <person name="Marshall H."/>
            <person name="Koolman L."/>
            <person name="McMullan G."/>
            <person name="Schaffer K.E."/>
            <person name="McGrath J.W."/>
            <person name="Fanning S."/>
        </authorList>
    </citation>
    <scope>NUCLEOTIDE SEQUENCE [LARGE SCALE GENOMIC DNA]</scope>
    <source>
        <strain evidence="3 4">MCA3</strain>
    </source>
</reference>
<keyword evidence="1" id="KW-0732">Signal</keyword>
<keyword evidence="4" id="KW-1185">Reference proteome</keyword>
<dbReference type="SMART" id="SM00060">
    <property type="entry name" value="FN3"/>
    <property type="match status" value="2"/>
</dbReference>